<comment type="caution">
    <text evidence="2">The sequence shown here is derived from an EMBL/GenBank/DDBJ whole genome shotgun (WGS) entry which is preliminary data.</text>
</comment>
<proteinExistence type="predicted"/>
<dbReference type="OrthoDB" id="294702at2759"/>
<dbReference type="AlphaFoldDB" id="A0A2B7XJZ9"/>
<evidence type="ECO:0000256" key="1">
    <source>
        <dbReference type="SAM" id="MobiDB-lite"/>
    </source>
</evidence>
<sequence>MNPTTLPASDPSSMTKHVDGDRRRLGLNSGERSGNEDAGRDLCCTCLAASCVCAFQRVHKVESSARIISLRDDTQAQRHIEPSSSSWVLDMRHRTATTELFNLAEAEADTVIAGSFKYPSLQTPSFSIHIHRKLIGIISKATQTTLWNTLSTSATEELSGPLRTVKQPNLIMDPVSGHCFYCIRHNGLQQTGEKKESLPDGRGPSYAEYGYLNGFPVFFFHGFPSSRLETYPVDKPAYRQ</sequence>
<evidence type="ECO:0000313" key="2">
    <source>
        <dbReference type="EMBL" id="PGH09240.1"/>
    </source>
</evidence>
<dbReference type="Proteomes" id="UP000224634">
    <property type="component" value="Unassembled WGS sequence"/>
</dbReference>
<feature type="compositionally biased region" description="Polar residues" evidence="1">
    <location>
        <begin position="1"/>
        <end position="15"/>
    </location>
</feature>
<protein>
    <submittedName>
        <fullName evidence="2">Uncharacterized protein</fullName>
    </submittedName>
</protein>
<name>A0A2B7XJZ9_POLH7</name>
<organism evidence="2 3">
    <name type="scientific">Polytolypa hystricis (strain UAMH7299)</name>
    <dbReference type="NCBI Taxonomy" id="1447883"/>
    <lineage>
        <taxon>Eukaryota</taxon>
        <taxon>Fungi</taxon>
        <taxon>Dikarya</taxon>
        <taxon>Ascomycota</taxon>
        <taxon>Pezizomycotina</taxon>
        <taxon>Eurotiomycetes</taxon>
        <taxon>Eurotiomycetidae</taxon>
        <taxon>Onygenales</taxon>
        <taxon>Onygenales incertae sedis</taxon>
        <taxon>Polytolypa</taxon>
    </lineage>
</organism>
<feature type="region of interest" description="Disordered" evidence="1">
    <location>
        <begin position="1"/>
        <end position="38"/>
    </location>
</feature>
<gene>
    <name evidence="2" type="ORF">AJ80_07717</name>
</gene>
<accession>A0A2B7XJZ9</accession>
<keyword evidence="3" id="KW-1185">Reference proteome</keyword>
<evidence type="ECO:0000313" key="3">
    <source>
        <dbReference type="Proteomes" id="UP000224634"/>
    </source>
</evidence>
<dbReference type="EMBL" id="PDNA01000154">
    <property type="protein sequence ID" value="PGH09240.1"/>
    <property type="molecule type" value="Genomic_DNA"/>
</dbReference>
<reference evidence="2 3" key="1">
    <citation type="submission" date="2017-10" db="EMBL/GenBank/DDBJ databases">
        <title>Comparative genomics in systemic dimorphic fungi from Ajellomycetaceae.</title>
        <authorList>
            <person name="Munoz J.F."/>
            <person name="Mcewen J.G."/>
            <person name="Clay O.K."/>
            <person name="Cuomo C.A."/>
        </authorList>
    </citation>
    <scope>NUCLEOTIDE SEQUENCE [LARGE SCALE GENOMIC DNA]</scope>
    <source>
        <strain evidence="2 3">UAMH7299</strain>
    </source>
</reference>